<keyword evidence="2" id="KW-1185">Reference proteome</keyword>
<comment type="caution">
    <text evidence="1">The sequence shown here is derived from an EMBL/GenBank/DDBJ whole genome shotgun (WGS) entry which is preliminary data.</text>
</comment>
<dbReference type="AlphaFoldDB" id="A0AAV3RIG2"/>
<evidence type="ECO:0000313" key="2">
    <source>
        <dbReference type="Proteomes" id="UP001454036"/>
    </source>
</evidence>
<reference evidence="1 2" key="1">
    <citation type="submission" date="2024-01" db="EMBL/GenBank/DDBJ databases">
        <title>The complete chloroplast genome sequence of Lithospermum erythrorhizon: insights into the phylogenetic relationship among Boraginaceae species and the maternal lineages of purple gromwells.</title>
        <authorList>
            <person name="Okada T."/>
            <person name="Watanabe K."/>
        </authorList>
    </citation>
    <scope>NUCLEOTIDE SEQUENCE [LARGE SCALE GENOMIC DNA]</scope>
</reference>
<proteinExistence type="predicted"/>
<dbReference type="EMBL" id="BAABME010009795">
    <property type="protein sequence ID" value="GAA0175823.1"/>
    <property type="molecule type" value="Genomic_DNA"/>
</dbReference>
<accession>A0AAV3RIG2</accession>
<evidence type="ECO:0000313" key="1">
    <source>
        <dbReference type="EMBL" id="GAA0175823.1"/>
    </source>
</evidence>
<gene>
    <name evidence="1" type="ORF">LIER_28922</name>
</gene>
<organism evidence="1 2">
    <name type="scientific">Lithospermum erythrorhizon</name>
    <name type="common">Purple gromwell</name>
    <name type="synonym">Lithospermum officinale var. erythrorhizon</name>
    <dbReference type="NCBI Taxonomy" id="34254"/>
    <lineage>
        <taxon>Eukaryota</taxon>
        <taxon>Viridiplantae</taxon>
        <taxon>Streptophyta</taxon>
        <taxon>Embryophyta</taxon>
        <taxon>Tracheophyta</taxon>
        <taxon>Spermatophyta</taxon>
        <taxon>Magnoliopsida</taxon>
        <taxon>eudicotyledons</taxon>
        <taxon>Gunneridae</taxon>
        <taxon>Pentapetalae</taxon>
        <taxon>asterids</taxon>
        <taxon>lamiids</taxon>
        <taxon>Boraginales</taxon>
        <taxon>Boraginaceae</taxon>
        <taxon>Boraginoideae</taxon>
        <taxon>Lithospermeae</taxon>
        <taxon>Lithospermum</taxon>
    </lineage>
</organism>
<name>A0AAV3RIG2_LITER</name>
<sequence>MLGRIMVRGNAVEDFYYKFPKTGGHKMVEWQLMSVAQIVTHDQVLKIVDSTGELLAKRMKIQYEKDCKGTQLIKWLIKYLSKFS</sequence>
<dbReference type="Proteomes" id="UP001454036">
    <property type="component" value="Unassembled WGS sequence"/>
</dbReference>
<protein>
    <submittedName>
        <fullName evidence="1">Uncharacterized protein</fullName>
    </submittedName>
</protein>